<name>A0A426YSW7_ENSVE</name>
<comment type="caution">
    <text evidence="1">The sequence shown here is derived from an EMBL/GenBank/DDBJ whole genome shotgun (WGS) entry which is preliminary data.</text>
</comment>
<proteinExistence type="predicted"/>
<dbReference type="EMBL" id="AMZH03010410">
    <property type="protein sequence ID" value="RRT54814.1"/>
    <property type="molecule type" value="Genomic_DNA"/>
</dbReference>
<gene>
    <name evidence="1" type="ORF">B296_00048903</name>
</gene>
<evidence type="ECO:0000313" key="2">
    <source>
        <dbReference type="Proteomes" id="UP000287651"/>
    </source>
</evidence>
<accession>A0A426YSW7</accession>
<dbReference type="AlphaFoldDB" id="A0A426YSW7"/>
<protein>
    <submittedName>
        <fullName evidence="1">Uncharacterized protein</fullName>
    </submittedName>
</protein>
<reference evidence="1 2" key="1">
    <citation type="journal article" date="2014" name="Agronomy (Basel)">
        <title>A Draft Genome Sequence for Ensete ventricosum, the Drought-Tolerant Tree Against Hunger.</title>
        <authorList>
            <person name="Harrison J."/>
            <person name="Moore K.A."/>
            <person name="Paszkiewicz K."/>
            <person name="Jones T."/>
            <person name="Grant M."/>
            <person name="Ambacheew D."/>
            <person name="Muzemil S."/>
            <person name="Studholme D.J."/>
        </authorList>
    </citation>
    <scope>NUCLEOTIDE SEQUENCE [LARGE SCALE GENOMIC DNA]</scope>
</reference>
<sequence length="150" mass="16784">MGRCIRSYCKLVSAQSKNESTSIKDQERYDYGSDSRKVTLAGGSETIPKRSCSISTSAGSGTVPGPLNTDLQATNSRWMAVEAACTLRRVLRLQPCFLTSLSPFRFVPTRFPSAPLLASTFIPSRQQDVMFRRWRLSRRLKVRALHAPEI</sequence>
<dbReference type="Proteomes" id="UP000287651">
    <property type="component" value="Unassembled WGS sequence"/>
</dbReference>
<organism evidence="1 2">
    <name type="scientific">Ensete ventricosum</name>
    <name type="common">Abyssinian banana</name>
    <name type="synonym">Musa ensete</name>
    <dbReference type="NCBI Taxonomy" id="4639"/>
    <lineage>
        <taxon>Eukaryota</taxon>
        <taxon>Viridiplantae</taxon>
        <taxon>Streptophyta</taxon>
        <taxon>Embryophyta</taxon>
        <taxon>Tracheophyta</taxon>
        <taxon>Spermatophyta</taxon>
        <taxon>Magnoliopsida</taxon>
        <taxon>Liliopsida</taxon>
        <taxon>Zingiberales</taxon>
        <taxon>Musaceae</taxon>
        <taxon>Ensete</taxon>
    </lineage>
</organism>
<evidence type="ECO:0000313" key="1">
    <source>
        <dbReference type="EMBL" id="RRT54814.1"/>
    </source>
</evidence>